<evidence type="ECO:0000313" key="3">
    <source>
        <dbReference type="EMBL" id="MCD2425547.1"/>
    </source>
</evidence>
<dbReference type="RefSeq" id="WP_231008070.1">
    <property type="nucleotide sequence ID" value="NZ_JAJNEC010000007.1"/>
</dbReference>
<dbReference type="PANTHER" id="PTHR22901:SF0">
    <property type="entry name" value="SIALATE O-ACETYLESTERASE"/>
    <property type="match status" value="1"/>
</dbReference>
<protein>
    <submittedName>
        <fullName evidence="3">Sialate O-acetylesterase</fullName>
    </submittedName>
</protein>
<dbReference type="Pfam" id="PF03629">
    <property type="entry name" value="SASA"/>
    <property type="match status" value="1"/>
</dbReference>
<dbReference type="Proteomes" id="UP001199816">
    <property type="component" value="Unassembled WGS sequence"/>
</dbReference>
<dbReference type="InterPro" id="IPR039329">
    <property type="entry name" value="SIAE"/>
</dbReference>
<reference evidence="3 4" key="1">
    <citation type="submission" date="2021-11" db="EMBL/GenBank/DDBJ databases">
        <title>Genomic of Niabella pedocola.</title>
        <authorList>
            <person name="Wu T."/>
        </authorList>
    </citation>
    <scope>NUCLEOTIDE SEQUENCE [LARGE SCALE GENOMIC DNA]</scope>
    <source>
        <strain evidence="3 4">JCM 31011</strain>
    </source>
</reference>
<proteinExistence type="predicted"/>
<evidence type="ECO:0000256" key="1">
    <source>
        <dbReference type="ARBA" id="ARBA00022801"/>
    </source>
</evidence>
<dbReference type="EMBL" id="JAJNEC010000007">
    <property type="protein sequence ID" value="MCD2425547.1"/>
    <property type="molecule type" value="Genomic_DNA"/>
</dbReference>
<feature type="domain" description="Sialate O-acetylesterase" evidence="2">
    <location>
        <begin position="106"/>
        <end position="350"/>
    </location>
</feature>
<keyword evidence="4" id="KW-1185">Reference proteome</keyword>
<evidence type="ECO:0000313" key="4">
    <source>
        <dbReference type="Proteomes" id="UP001199816"/>
    </source>
</evidence>
<dbReference type="InterPro" id="IPR005181">
    <property type="entry name" value="SASA"/>
</dbReference>
<dbReference type="SUPFAM" id="SSF52266">
    <property type="entry name" value="SGNH hydrolase"/>
    <property type="match status" value="1"/>
</dbReference>
<comment type="caution">
    <text evidence="3">The sequence shown here is derived from an EMBL/GenBank/DDBJ whole genome shotgun (WGS) entry which is preliminary data.</text>
</comment>
<evidence type="ECO:0000259" key="2">
    <source>
        <dbReference type="Pfam" id="PF03629"/>
    </source>
</evidence>
<sequence length="467" mass="51942">MSLKKLWLMLLVTLVVLHTKANIRLPDIIGNNMVLQQQSKVKLWGWADPYEKISIKTSWDNKVYEATGSRDAKWVVELQTPAAGGPYFISLQGKNRLLLENVLIGEVWLCAGQSNMEMSGSWGLPDIQKELPKAHQQELRFFHIPKTTAAFPQEQVRGAWVVCDSNTLKTFSAVGYFFGKHLRQQLRRPVGLIEAAWGGTAAEVWTPDSIVNSSPVLKKAAGLIQPSDMCPYIPGSAYNGMIAPIVSFAIVGVTWYQGENNSDAATTYRPLFTAMIHAWRRAWDRPLPFYYVQVAPFRYRKVNAGALLREAQWQCRVIPHTGMVATNDITGNVNEVHPQNKHDVGLRLANWALADHYGIKGIVYKSPEYKSMEVKGSKAFIKISGAEGGLKLLGDTLASLQIAGADKVFYPAEASIQDDTIVVWNTSVKKPMAVRYCFTDTAIGNVFSSAGLPLLPFRTDQWVLPGF</sequence>
<organism evidence="3 4">
    <name type="scientific">Niabella pedocola</name>
    <dbReference type="NCBI Taxonomy" id="1752077"/>
    <lineage>
        <taxon>Bacteria</taxon>
        <taxon>Pseudomonadati</taxon>
        <taxon>Bacteroidota</taxon>
        <taxon>Chitinophagia</taxon>
        <taxon>Chitinophagales</taxon>
        <taxon>Chitinophagaceae</taxon>
        <taxon>Niabella</taxon>
    </lineage>
</organism>
<keyword evidence="1" id="KW-0378">Hydrolase</keyword>
<name>A0ABS8PWU8_9BACT</name>
<dbReference type="Gene3D" id="3.40.50.1110">
    <property type="entry name" value="SGNH hydrolase"/>
    <property type="match status" value="1"/>
</dbReference>
<dbReference type="PANTHER" id="PTHR22901">
    <property type="entry name" value="SIALATE O-ACETYLESTERASE"/>
    <property type="match status" value="1"/>
</dbReference>
<gene>
    <name evidence="3" type="ORF">LQ567_22375</name>
</gene>
<dbReference type="InterPro" id="IPR036514">
    <property type="entry name" value="SGNH_hydro_sf"/>
</dbReference>
<accession>A0ABS8PWU8</accession>